<evidence type="ECO:0000313" key="3">
    <source>
        <dbReference type="EMBL" id="KAJ4358348.1"/>
    </source>
</evidence>
<dbReference type="InterPro" id="IPR036928">
    <property type="entry name" value="AS_sf"/>
</dbReference>
<dbReference type="GeneID" id="80906460"/>
<dbReference type="PANTHER" id="PTHR11895">
    <property type="entry name" value="TRANSAMIDASE"/>
    <property type="match status" value="1"/>
</dbReference>
<accession>A0A9W8XUE1</accession>
<evidence type="ECO:0000259" key="2">
    <source>
        <dbReference type="Pfam" id="PF01425"/>
    </source>
</evidence>
<dbReference type="Proteomes" id="UP001140513">
    <property type="component" value="Unassembled WGS sequence"/>
</dbReference>
<sequence>MSDRARTAYINFPDAKAHNVPYEAPPTPQNPVIKGRPLAFLAALVENVPLLPTILYRNAGFAGLRSLSELDGVVPRFDPTVIRLPQPSDGVPTDEPQYASLRVPPRDAPGRFYTIADYHDAYKSGRLTPSDVAEALLLLVRRDIANRSPHSTAFIDSKADIAREAAAASTKRWKDGKPLGLLDGVPFGAKDDLDVKGYKRYIGSTKDYTEGKEVETSWCVAKVEEAGGLMIGKLSMHELGMDTTNNNPNWGTPLNPYNSSYYTGGSTGGGAYAVASGLIPFCIGSDGGGSVRIPSNYCGLYGLKPSHGRVSTEPLQSSDNSVTVRGPVASNMADLEVSYRVLAIPNPSDHTSSRFSPPSPLGIPSSSPSKTLGIPKDWFDRADPPVQQACHAALQYLISEHGYTTIDIDIPLLREGQMAHAMTILAETTANIKSLAGLTPPNKILLSVSRATPATDFLLAQKLRQLLMQHLAHLFLTHPGLIIVTPTTPNAGWPIGDGELSHGMTDGNTQVRNMEYVWLANFTGMPCIQFPVGYVEPVKGEGKIPVGMMGAGVWGSEEELIGFGYDGEEWLNTGYGGGRKRPEGWVDALRG</sequence>
<dbReference type="InterPro" id="IPR000120">
    <property type="entry name" value="Amidase"/>
</dbReference>
<keyword evidence="4" id="KW-1185">Reference proteome</keyword>
<feature type="region of interest" description="Disordered" evidence="1">
    <location>
        <begin position="348"/>
        <end position="368"/>
    </location>
</feature>
<dbReference type="Pfam" id="PF01425">
    <property type="entry name" value="Amidase"/>
    <property type="match status" value="1"/>
</dbReference>
<proteinExistence type="predicted"/>
<dbReference type="PANTHER" id="PTHR11895:SF67">
    <property type="entry name" value="AMIDASE DOMAIN-CONTAINING PROTEIN"/>
    <property type="match status" value="1"/>
</dbReference>
<dbReference type="OrthoDB" id="421993at2759"/>
<name>A0A9W8XUE1_9PLEO</name>
<comment type="caution">
    <text evidence="3">The sequence shown here is derived from an EMBL/GenBank/DDBJ whole genome shotgun (WGS) entry which is preliminary data.</text>
</comment>
<protein>
    <recommendedName>
        <fullName evidence="2">Amidase domain-containing protein</fullName>
    </recommendedName>
</protein>
<reference evidence="3" key="1">
    <citation type="submission" date="2022-10" db="EMBL/GenBank/DDBJ databases">
        <title>Tapping the CABI collections for fungal endophytes: first genome assemblies for Collariella, Neodidymelliopsis, Ascochyta clinopodiicola, Didymella pomorum, Didymosphaeria variabile, Neocosmospora piperis and Neocucurbitaria cava.</title>
        <authorList>
            <person name="Hill R."/>
        </authorList>
    </citation>
    <scope>NUCLEOTIDE SEQUENCE</scope>
    <source>
        <strain evidence="3">IMI 356815</strain>
    </source>
</reference>
<evidence type="ECO:0000256" key="1">
    <source>
        <dbReference type="SAM" id="MobiDB-lite"/>
    </source>
</evidence>
<feature type="domain" description="Amidase" evidence="2">
    <location>
        <begin position="145"/>
        <end position="560"/>
    </location>
</feature>
<evidence type="ECO:0000313" key="4">
    <source>
        <dbReference type="Proteomes" id="UP001140513"/>
    </source>
</evidence>
<organism evidence="3 4">
    <name type="scientific">Didymosphaeria variabile</name>
    <dbReference type="NCBI Taxonomy" id="1932322"/>
    <lineage>
        <taxon>Eukaryota</taxon>
        <taxon>Fungi</taxon>
        <taxon>Dikarya</taxon>
        <taxon>Ascomycota</taxon>
        <taxon>Pezizomycotina</taxon>
        <taxon>Dothideomycetes</taxon>
        <taxon>Pleosporomycetidae</taxon>
        <taxon>Pleosporales</taxon>
        <taxon>Massarineae</taxon>
        <taxon>Didymosphaeriaceae</taxon>
        <taxon>Didymosphaeria</taxon>
    </lineage>
</organism>
<dbReference type="SUPFAM" id="SSF75304">
    <property type="entry name" value="Amidase signature (AS) enzymes"/>
    <property type="match status" value="1"/>
</dbReference>
<dbReference type="RefSeq" id="XP_056075207.1">
    <property type="nucleotide sequence ID" value="XM_056211734.1"/>
</dbReference>
<dbReference type="AlphaFoldDB" id="A0A9W8XUE1"/>
<dbReference type="Gene3D" id="3.90.1300.10">
    <property type="entry name" value="Amidase signature (AS) domain"/>
    <property type="match status" value="1"/>
</dbReference>
<dbReference type="InterPro" id="IPR023631">
    <property type="entry name" value="Amidase_dom"/>
</dbReference>
<dbReference type="EMBL" id="JAPEUX010000002">
    <property type="protein sequence ID" value="KAJ4358348.1"/>
    <property type="molecule type" value="Genomic_DNA"/>
</dbReference>
<dbReference type="GO" id="GO:0003824">
    <property type="term" value="F:catalytic activity"/>
    <property type="evidence" value="ECO:0007669"/>
    <property type="project" value="InterPro"/>
</dbReference>
<gene>
    <name evidence="3" type="ORF">N0V89_002930</name>
</gene>